<dbReference type="InterPro" id="IPR052750">
    <property type="entry name" value="GH18_Chitinase"/>
</dbReference>
<protein>
    <recommendedName>
        <fullName evidence="1">GH18 domain-containing protein</fullName>
    </recommendedName>
</protein>
<dbReference type="InterPro" id="IPR001223">
    <property type="entry name" value="Glyco_hydro18_cat"/>
</dbReference>
<dbReference type="Pfam" id="PF00704">
    <property type="entry name" value="Glyco_hydro_18"/>
    <property type="match status" value="1"/>
</dbReference>
<dbReference type="SUPFAM" id="SSF51445">
    <property type="entry name" value="(Trans)glycosidases"/>
    <property type="match status" value="1"/>
</dbReference>
<dbReference type="CDD" id="cd06543">
    <property type="entry name" value="GH18_PF-ChiA-like"/>
    <property type="match status" value="1"/>
</dbReference>
<dbReference type="AlphaFoldDB" id="A0A2S4RRY3"/>
<dbReference type="InterPro" id="IPR017853">
    <property type="entry name" value="GH"/>
</dbReference>
<name>A0A2S4RRY3_CITAM</name>
<reference evidence="2 3" key="1">
    <citation type="submission" date="2018-01" db="EMBL/GenBank/DDBJ databases">
        <title>Complete genome sequences of 14 Citrobacter spp. isolated from plant in Canada.</title>
        <authorList>
            <person name="Bhandare S.G."/>
            <person name="Colavecchio A."/>
            <person name="Jeukens J."/>
            <person name="Emond-Rheault J.-G."/>
            <person name="Freschi L."/>
            <person name="Hamel J."/>
            <person name="Kukavica-Ibrulj I."/>
            <person name="Levesque R."/>
            <person name="Goodridge L."/>
        </authorList>
    </citation>
    <scope>NUCLEOTIDE SEQUENCE [LARGE SCALE GENOMIC DNA]</scope>
    <source>
        <strain evidence="2 3">S1285</strain>
    </source>
</reference>
<evidence type="ECO:0000313" key="3">
    <source>
        <dbReference type="Proteomes" id="UP000237003"/>
    </source>
</evidence>
<dbReference type="EMBL" id="PQLX01000011">
    <property type="protein sequence ID" value="POU62226.1"/>
    <property type="molecule type" value="Genomic_DNA"/>
</dbReference>
<feature type="domain" description="GH18" evidence="1">
    <location>
        <begin position="11"/>
        <end position="286"/>
    </location>
</feature>
<dbReference type="Proteomes" id="UP000237003">
    <property type="component" value="Unassembled WGS sequence"/>
</dbReference>
<organism evidence="2 3">
    <name type="scientific">Citrobacter amalonaticus</name>
    <dbReference type="NCBI Taxonomy" id="35703"/>
    <lineage>
        <taxon>Bacteria</taxon>
        <taxon>Pseudomonadati</taxon>
        <taxon>Pseudomonadota</taxon>
        <taxon>Gammaproteobacteria</taxon>
        <taxon>Enterobacterales</taxon>
        <taxon>Enterobacteriaceae</taxon>
        <taxon>Citrobacter</taxon>
    </lineage>
</organism>
<gene>
    <name evidence="2" type="ORF">C3430_22915</name>
</gene>
<dbReference type="PANTHER" id="PTHR42976:SF1">
    <property type="entry name" value="GH18 DOMAIN-CONTAINING PROTEIN-RELATED"/>
    <property type="match status" value="1"/>
</dbReference>
<evidence type="ECO:0000313" key="2">
    <source>
        <dbReference type="EMBL" id="POU62226.1"/>
    </source>
</evidence>
<proteinExistence type="predicted"/>
<dbReference type="GO" id="GO:0005975">
    <property type="term" value="P:carbohydrate metabolic process"/>
    <property type="evidence" value="ECO:0007669"/>
    <property type="project" value="InterPro"/>
</dbReference>
<sequence length="302" mass="32965">MKTLYTPFIDVTVNAEWSDWQDYPNGRPNPLYSQEAKAWKVDGLVFGFITLSANKKACWAAQDAMPMDWALPLANDLNAAGKKVIISFGGAVNSDISTYFSSAELAEIYQSFINDYSAYGLDFDLENSQYNISNICEALKVVTKNNPEVAISFTLPTMPTGLTSAGLNIVKQAHNTGLTFVVNGMAMDYYSAQYRADMGKSAVDAARSIASQLASLSVSGGYSAVAITPMIGMNDDGSMFKLHDADTLATFAKQNGMNFIGIWDFNRDNPSSYTYVDLTTSSNPEQRVSGEYCSHFVNGLTR</sequence>
<dbReference type="PROSITE" id="PS51910">
    <property type="entry name" value="GH18_2"/>
    <property type="match status" value="1"/>
</dbReference>
<dbReference type="Gene3D" id="3.20.20.80">
    <property type="entry name" value="Glycosidases"/>
    <property type="match status" value="1"/>
</dbReference>
<evidence type="ECO:0000259" key="1">
    <source>
        <dbReference type="PROSITE" id="PS51910"/>
    </source>
</evidence>
<comment type="caution">
    <text evidence="2">The sequence shown here is derived from an EMBL/GenBank/DDBJ whole genome shotgun (WGS) entry which is preliminary data.</text>
</comment>
<dbReference type="OrthoDB" id="6018988at2"/>
<accession>A0A2S4RRY3</accession>
<dbReference type="PANTHER" id="PTHR42976">
    <property type="entry name" value="BIFUNCTIONAL CHITINASE/LYSOZYME-RELATED"/>
    <property type="match status" value="1"/>
</dbReference>
<dbReference type="RefSeq" id="WP_103779028.1">
    <property type="nucleotide sequence ID" value="NZ_PQLX01000011.1"/>
</dbReference>